<feature type="chain" id="PRO_5007296540" description="WSC domain-containing protein" evidence="1">
    <location>
        <begin position="26"/>
        <end position="172"/>
    </location>
</feature>
<evidence type="ECO:0000313" key="2">
    <source>
        <dbReference type="EMBL" id="KXS22516.1"/>
    </source>
</evidence>
<protein>
    <recommendedName>
        <fullName evidence="4">WSC domain-containing protein</fullName>
    </recommendedName>
</protein>
<name>A0A139B0J1_GONPJ</name>
<sequence>MGVSKVSFTALGLFALLALLPLCKGAEYYYIGTCTDKTTQTTIQQASYFVVPPTGTASVQPNVIGIGNVDLCWGYGGCSLTFPGFATPMCNLACRNGNTYRLRKRAVRPVDNRQCKKICSDSVQGGETVTISLPADKVTDGTLTRLRTTAACYQNPFMELPLYEDGAQKCTY</sequence>
<keyword evidence="1" id="KW-0732">Signal</keyword>
<feature type="signal peptide" evidence="1">
    <location>
        <begin position="1"/>
        <end position="25"/>
    </location>
</feature>
<gene>
    <name evidence="2" type="ORF">M427DRAFT_50826</name>
</gene>
<keyword evidence="3" id="KW-1185">Reference proteome</keyword>
<dbReference type="EMBL" id="KQ965731">
    <property type="protein sequence ID" value="KXS22516.1"/>
    <property type="molecule type" value="Genomic_DNA"/>
</dbReference>
<dbReference type="Proteomes" id="UP000070544">
    <property type="component" value="Unassembled WGS sequence"/>
</dbReference>
<evidence type="ECO:0008006" key="4">
    <source>
        <dbReference type="Google" id="ProtNLM"/>
    </source>
</evidence>
<feature type="non-terminal residue" evidence="2">
    <location>
        <position position="172"/>
    </location>
</feature>
<dbReference type="AlphaFoldDB" id="A0A139B0J1"/>
<organism evidence="2 3">
    <name type="scientific">Gonapodya prolifera (strain JEL478)</name>
    <name type="common">Monoblepharis prolifera</name>
    <dbReference type="NCBI Taxonomy" id="1344416"/>
    <lineage>
        <taxon>Eukaryota</taxon>
        <taxon>Fungi</taxon>
        <taxon>Fungi incertae sedis</taxon>
        <taxon>Chytridiomycota</taxon>
        <taxon>Chytridiomycota incertae sedis</taxon>
        <taxon>Monoblepharidomycetes</taxon>
        <taxon>Monoblepharidales</taxon>
        <taxon>Gonapodyaceae</taxon>
        <taxon>Gonapodya</taxon>
    </lineage>
</organism>
<evidence type="ECO:0000256" key="1">
    <source>
        <dbReference type="SAM" id="SignalP"/>
    </source>
</evidence>
<evidence type="ECO:0000313" key="3">
    <source>
        <dbReference type="Proteomes" id="UP000070544"/>
    </source>
</evidence>
<accession>A0A139B0J1</accession>
<reference evidence="2 3" key="1">
    <citation type="journal article" date="2015" name="Genome Biol. Evol.">
        <title>Phylogenomic analyses indicate that early fungi evolved digesting cell walls of algal ancestors of land plants.</title>
        <authorList>
            <person name="Chang Y."/>
            <person name="Wang S."/>
            <person name="Sekimoto S."/>
            <person name="Aerts A.L."/>
            <person name="Choi C."/>
            <person name="Clum A."/>
            <person name="LaButti K.M."/>
            <person name="Lindquist E.A."/>
            <person name="Yee Ngan C."/>
            <person name="Ohm R.A."/>
            <person name="Salamov A.A."/>
            <person name="Grigoriev I.V."/>
            <person name="Spatafora J.W."/>
            <person name="Berbee M.L."/>
        </authorList>
    </citation>
    <scope>NUCLEOTIDE SEQUENCE [LARGE SCALE GENOMIC DNA]</scope>
    <source>
        <strain evidence="2 3">JEL478</strain>
    </source>
</reference>
<proteinExistence type="predicted"/>